<dbReference type="PANTHER" id="PTHR12128:SF66">
    <property type="entry name" value="4-HYDROXY-2-OXOGLUTARATE ALDOLASE, MITOCHONDRIAL"/>
    <property type="match status" value="1"/>
</dbReference>
<dbReference type="OrthoDB" id="9778880at2"/>
<keyword evidence="3" id="KW-0704">Schiff base</keyword>
<organism evidence="6 7">
    <name type="scientific">Kocuria rosea subsp. polaris</name>
    <dbReference type="NCBI Taxonomy" id="136273"/>
    <lineage>
        <taxon>Bacteria</taxon>
        <taxon>Bacillati</taxon>
        <taxon>Actinomycetota</taxon>
        <taxon>Actinomycetes</taxon>
        <taxon>Micrococcales</taxon>
        <taxon>Micrococcaceae</taxon>
        <taxon>Kocuria</taxon>
    </lineage>
</organism>
<gene>
    <name evidence="6" type="ORF">GY22_02630</name>
</gene>
<evidence type="ECO:0000256" key="2">
    <source>
        <dbReference type="ARBA" id="ARBA00023239"/>
    </source>
</evidence>
<dbReference type="PIRSF" id="PIRSF001365">
    <property type="entry name" value="DHDPS"/>
    <property type="match status" value="1"/>
</dbReference>
<dbReference type="GO" id="GO:0008840">
    <property type="term" value="F:4-hydroxy-tetrahydrodipicolinate synthase activity"/>
    <property type="evidence" value="ECO:0007669"/>
    <property type="project" value="TreeGrafter"/>
</dbReference>
<dbReference type="Gene3D" id="3.20.20.70">
    <property type="entry name" value="Aldolase class I"/>
    <property type="match status" value="1"/>
</dbReference>
<dbReference type="AlphaFoldDB" id="A0A0A6VWK7"/>
<evidence type="ECO:0000256" key="5">
    <source>
        <dbReference type="PIRSR" id="PIRSR001365-1"/>
    </source>
</evidence>
<dbReference type="PANTHER" id="PTHR12128">
    <property type="entry name" value="DIHYDRODIPICOLINATE SYNTHASE"/>
    <property type="match status" value="1"/>
</dbReference>
<dbReference type="RefSeq" id="WP_017832794.1">
    <property type="nucleotide sequence ID" value="NZ_JSUH01000002.1"/>
</dbReference>
<proteinExistence type="inferred from homology"/>
<dbReference type="PROSITE" id="PS00666">
    <property type="entry name" value="DHDPS_2"/>
    <property type="match status" value="1"/>
</dbReference>
<dbReference type="InterPro" id="IPR013785">
    <property type="entry name" value="Aldolase_TIM"/>
</dbReference>
<feature type="active site" description="Proton donor/acceptor" evidence="5">
    <location>
        <position position="138"/>
    </location>
</feature>
<protein>
    <submittedName>
        <fullName evidence="6">Dihydrodipicolinate synthase</fullName>
    </submittedName>
</protein>
<keyword evidence="7" id="KW-1185">Reference proteome</keyword>
<dbReference type="Proteomes" id="UP000030466">
    <property type="component" value="Unassembled WGS sequence"/>
</dbReference>
<dbReference type="GO" id="GO:0044281">
    <property type="term" value="P:small molecule metabolic process"/>
    <property type="evidence" value="ECO:0007669"/>
    <property type="project" value="UniProtKB-ARBA"/>
</dbReference>
<evidence type="ECO:0000256" key="1">
    <source>
        <dbReference type="ARBA" id="ARBA00007592"/>
    </source>
</evidence>
<dbReference type="EMBL" id="JSUH01000002">
    <property type="protein sequence ID" value="KHD98598.1"/>
    <property type="molecule type" value="Genomic_DNA"/>
</dbReference>
<dbReference type="InterPro" id="IPR020625">
    <property type="entry name" value="Schiff_base-form_aldolases_AS"/>
</dbReference>
<dbReference type="SMART" id="SM01130">
    <property type="entry name" value="DHDPS"/>
    <property type="match status" value="1"/>
</dbReference>
<dbReference type="InterPro" id="IPR002220">
    <property type="entry name" value="DapA-like"/>
</dbReference>
<comment type="caution">
    <text evidence="6">The sequence shown here is derived from an EMBL/GenBank/DDBJ whole genome shotgun (WGS) entry which is preliminary data.</text>
</comment>
<evidence type="ECO:0000256" key="4">
    <source>
        <dbReference type="PIRNR" id="PIRNR001365"/>
    </source>
</evidence>
<name>A0A0A6VWK7_KOCRO</name>
<evidence type="ECO:0000313" key="6">
    <source>
        <dbReference type="EMBL" id="KHD98598.1"/>
    </source>
</evidence>
<sequence length="305" mass="32247">MLSMTFTGLVAYPITPFQQGGRLDLESFGRYVGRLSRSGVDALVVLGSSGSFAYLSGEERAEVVGVAVEAARGSGVPVGAGISAMTTREVLEMAYAAENGGADGLVLNPLSYIPLVSQEIADQVETVSAAVSLPLCIYNNPTTTGFTYPVELAAELSWLENVSAFKDTADSPADLAARRHRFAELAEPGTAHGVSGERLLHEAAPDAAAWHSGIAAVLPRQYAAFRAAVVSGDDRAVRTWQAALTPLMEILRQERPLSSLYALAEVCGVSTAPPRRPLLPIPSASRQRLAQAVEELLDEAPDERA</sequence>
<feature type="active site" description="Schiff-base intermediate with substrate" evidence="5">
    <location>
        <position position="166"/>
    </location>
</feature>
<dbReference type="SUPFAM" id="SSF51569">
    <property type="entry name" value="Aldolase"/>
    <property type="match status" value="1"/>
</dbReference>
<dbReference type="Pfam" id="PF00701">
    <property type="entry name" value="DHDPS"/>
    <property type="match status" value="1"/>
</dbReference>
<evidence type="ECO:0000313" key="7">
    <source>
        <dbReference type="Proteomes" id="UP000030466"/>
    </source>
</evidence>
<evidence type="ECO:0000256" key="3">
    <source>
        <dbReference type="ARBA" id="ARBA00023270"/>
    </source>
</evidence>
<keyword evidence="2 4" id="KW-0456">Lyase</keyword>
<dbReference type="PRINTS" id="PR00146">
    <property type="entry name" value="DHPICSNTHASE"/>
</dbReference>
<reference evidence="6 7" key="1">
    <citation type="journal article" date="2003" name="Int. J. Syst. Evol. Microbiol.">
        <title>Kocuria polaris sp. nov., an orange-pigmented psychrophilic bacterium isolated from an Antarctic cyanobacterial mat sample.</title>
        <authorList>
            <person name="Reddy G.S."/>
            <person name="Prakash J.S."/>
            <person name="Prabahar V."/>
            <person name="Matsumoto G.I."/>
            <person name="Stackebrandt E."/>
            <person name="Shivaji S."/>
        </authorList>
    </citation>
    <scope>NUCLEOTIDE SEQUENCE [LARGE SCALE GENOMIC DNA]</scope>
    <source>
        <strain evidence="6 7">CMS 76or</strain>
    </source>
</reference>
<dbReference type="CDD" id="cd00408">
    <property type="entry name" value="DHDPS-like"/>
    <property type="match status" value="1"/>
</dbReference>
<comment type="similarity">
    <text evidence="1 4">Belongs to the DapA family.</text>
</comment>
<accession>A0A0A6VWK7</accession>
<dbReference type="GeneID" id="64347347"/>